<feature type="transmembrane region" description="Helical" evidence="1">
    <location>
        <begin position="38"/>
        <end position="60"/>
    </location>
</feature>
<name>A0A0S6VSD0_9BACT</name>
<keyword evidence="3" id="KW-1185">Reference proteome</keyword>
<dbReference type="HOGENOM" id="CLU_1522283_0_0_0"/>
<feature type="transmembrane region" description="Helical" evidence="1">
    <location>
        <begin position="134"/>
        <end position="154"/>
    </location>
</feature>
<protein>
    <submittedName>
        <fullName evidence="2">Uncharacterized protein</fullName>
    </submittedName>
</protein>
<sequence>MRLIFTEKYFMNISENQSNQPHQCSIFYIMNRTQAHGVSSLILGGICVALNVAAMFLWWWPLGVVYVSSALLAAFSIVYGYCAKCPCQDECGHVFPGKLARAFKRVPAPYTGLEIATLIVAMIILFVVPQYWLWKFRLLFIAFWGCAVIAGLQIRTQVCAACQNEFCPMHRKKQAV</sequence>
<keyword evidence="1" id="KW-0812">Transmembrane</keyword>
<reference evidence="2 3" key="1">
    <citation type="journal article" date="2015" name="PeerJ">
        <title>First genomic representation of candidate bacterial phylum KSB3 points to enhanced environmental sensing as a trigger of wastewater bulking.</title>
        <authorList>
            <person name="Sekiguchi Y."/>
            <person name="Ohashi A."/>
            <person name="Parks D.H."/>
            <person name="Yamauchi T."/>
            <person name="Tyson G.W."/>
            <person name="Hugenholtz P."/>
        </authorList>
    </citation>
    <scope>NUCLEOTIDE SEQUENCE [LARGE SCALE GENOMIC DNA]</scope>
</reference>
<dbReference type="Proteomes" id="UP000030700">
    <property type="component" value="Unassembled WGS sequence"/>
</dbReference>
<keyword evidence="1" id="KW-1133">Transmembrane helix</keyword>
<evidence type="ECO:0000256" key="1">
    <source>
        <dbReference type="SAM" id="Phobius"/>
    </source>
</evidence>
<gene>
    <name evidence="2" type="ORF">U14_01561</name>
</gene>
<proteinExistence type="predicted"/>
<dbReference type="EMBL" id="DF820456">
    <property type="protein sequence ID" value="GAK50333.1"/>
    <property type="molecule type" value="Genomic_DNA"/>
</dbReference>
<feature type="transmembrane region" description="Helical" evidence="1">
    <location>
        <begin position="108"/>
        <end position="128"/>
    </location>
</feature>
<organism evidence="2 3">
    <name type="scientific">Candidatus Moduliflexus flocculans</name>
    <dbReference type="NCBI Taxonomy" id="1499966"/>
    <lineage>
        <taxon>Bacteria</taxon>
        <taxon>Candidatus Moduliflexota</taxon>
        <taxon>Candidatus Moduliflexia</taxon>
        <taxon>Candidatus Moduliflexales</taxon>
        <taxon>Candidatus Moduliflexaceae</taxon>
    </lineage>
</organism>
<feature type="transmembrane region" description="Helical" evidence="1">
    <location>
        <begin position="66"/>
        <end position="87"/>
    </location>
</feature>
<dbReference type="STRING" id="1499966.U14_01561"/>
<accession>A0A0S6VSD0</accession>
<evidence type="ECO:0000313" key="2">
    <source>
        <dbReference type="EMBL" id="GAK50333.1"/>
    </source>
</evidence>
<dbReference type="AlphaFoldDB" id="A0A0S6VSD0"/>
<keyword evidence="1" id="KW-0472">Membrane</keyword>
<evidence type="ECO:0000313" key="3">
    <source>
        <dbReference type="Proteomes" id="UP000030700"/>
    </source>
</evidence>